<evidence type="ECO:0000313" key="2">
    <source>
        <dbReference type="Proteomes" id="UP000054538"/>
    </source>
</evidence>
<dbReference type="EMBL" id="KN826948">
    <property type="protein sequence ID" value="KIK77518.1"/>
    <property type="molecule type" value="Genomic_DNA"/>
</dbReference>
<dbReference type="InParanoid" id="A0A0D0CQ84"/>
<sequence>ASKGGSNEHAALKPIIHPLFCDLCGINHATSKKTRVRLLALGVKKLDNGALYEALEDGREVWHPDWLGKVHHETGMKQEILDEDYDMATITECVKCYFRMIHARATAYQNPTKAKEADEKIVAGRQQACCATVSSQKVEPK</sequence>
<dbReference type="AlphaFoldDB" id="A0A0D0CQ84"/>
<keyword evidence="2" id="KW-1185">Reference proteome</keyword>
<proteinExistence type="predicted"/>
<name>A0A0D0CQ84_9AGAM</name>
<organism evidence="1 2">
    <name type="scientific">Paxillus rubicundulus Ve08.2h10</name>
    <dbReference type="NCBI Taxonomy" id="930991"/>
    <lineage>
        <taxon>Eukaryota</taxon>
        <taxon>Fungi</taxon>
        <taxon>Dikarya</taxon>
        <taxon>Basidiomycota</taxon>
        <taxon>Agaricomycotina</taxon>
        <taxon>Agaricomycetes</taxon>
        <taxon>Agaricomycetidae</taxon>
        <taxon>Boletales</taxon>
        <taxon>Paxilineae</taxon>
        <taxon>Paxillaceae</taxon>
        <taxon>Paxillus</taxon>
    </lineage>
</organism>
<accession>A0A0D0CQ84</accession>
<gene>
    <name evidence="1" type="ORF">PAXRUDRAFT_166564</name>
</gene>
<protein>
    <submittedName>
        <fullName evidence="1">Uncharacterized protein</fullName>
    </submittedName>
</protein>
<reference evidence="2" key="2">
    <citation type="submission" date="2015-01" db="EMBL/GenBank/DDBJ databases">
        <title>Evolutionary Origins and Diversification of the Mycorrhizal Mutualists.</title>
        <authorList>
            <consortium name="DOE Joint Genome Institute"/>
            <consortium name="Mycorrhizal Genomics Consortium"/>
            <person name="Kohler A."/>
            <person name="Kuo A."/>
            <person name="Nagy L.G."/>
            <person name="Floudas D."/>
            <person name="Copeland A."/>
            <person name="Barry K.W."/>
            <person name="Cichocki N."/>
            <person name="Veneault-Fourrey C."/>
            <person name="LaButti K."/>
            <person name="Lindquist E.A."/>
            <person name="Lipzen A."/>
            <person name="Lundell T."/>
            <person name="Morin E."/>
            <person name="Murat C."/>
            <person name="Riley R."/>
            <person name="Ohm R."/>
            <person name="Sun H."/>
            <person name="Tunlid A."/>
            <person name="Henrissat B."/>
            <person name="Grigoriev I.V."/>
            <person name="Hibbett D.S."/>
            <person name="Martin F."/>
        </authorList>
    </citation>
    <scope>NUCLEOTIDE SEQUENCE [LARGE SCALE GENOMIC DNA]</scope>
    <source>
        <strain evidence="2">Ve08.2h10</strain>
    </source>
</reference>
<feature type="non-terminal residue" evidence="1">
    <location>
        <position position="141"/>
    </location>
</feature>
<reference evidence="1 2" key="1">
    <citation type="submission" date="2014-04" db="EMBL/GenBank/DDBJ databases">
        <authorList>
            <consortium name="DOE Joint Genome Institute"/>
            <person name="Kuo A."/>
            <person name="Kohler A."/>
            <person name="Jargeat P."/>
            <person name="Nagy L.G."/>
            <person name="Floudas D."/>
            <person name="Copeland A."/>
            <person name="Barry K.W."/>
            <person name="Cichocki N."/>
            <person name="Veneault-Fourrey C."/>
            <person name="LaButti K."/>
            <person name="Lindquist E.A."/>
            <person name="Lipzen A."/>
            <person name="Lundell T."/>
            <person name="Morin E."/>
            <person name="Murat C."/>
            <person name="Sun H."/>
            <person name="Tunlid A."/>
            <person name="Henrissat B."/>
            <person name="Grigoriev I.V."/>
            <person name="Hibbett D.S."/>
            <person name="Martin F."/>
            <person name="Nordberg H.P."/>
            <person name="Cantor M.N."/>
            <person name="Hua S.X."/>
        </authorList>
    </citation>
    <scope>NUCLEOTIDE SEQUENCE [LARGE SCALE GENOMIC DNA]</scope>
    <source>
        <strain evidence="1 2">Ve08.2h10</strain>
    </source>
</reference>
<dbReference type="Proteomes" id="UP000054538">
    <property type="component" value="Unassembled WGS sequence"/>
</dbReference>
<dbReference type="OrthoDB" id="2631297at2759"/>
<evidence type="ECO:0000313" key="1">
    <source>
        <dbReference type="EMBL" id="KIK77518.1"/>
    </source>
</evidence>
<dbReference type="HOGENOM" id="CLU_1829988_0_0_1"/>